<dbReference type="GO" id="GO:0016740">
    <property type="term" value="F:transferase activity"/>
    <property type="evidence" value="ECO:0007669"/>
    <property type="project" value="UniProtKB-KW"/>
</dbReference>
<evidence type="ECO:0000256" key="1">
    <source>
        <dbReference type="ARBA" id="ARBA00022679"/>
    </source>
</evidence>
<dbReference type="GO" id="GO:0004791">
    <property type="term" value="F:thioredoxin-disulfide reductase (NADPH) activity"/>
    <property type="evidence" value="ECO:0007669"/>
    <property type="project" value="UniProtKB-EC"/>
</dbReference>
<dbReference type="PANTHER" id="PTHR43861">
    <property type="entry name" value="TRANS-ACONITATE 2-METHYLTRANSFERASE-RELATED"/>
    <property type="match status" value="1"/>
</dbReference>
<dbReference type="SUPFAM" id="SSF53335">
    <property type="entry name" value="S-adenosyl-L-methionine-dependent methyltransferases"/>
    <property type="match status" value="1"/>
</dbReference>
<gene>
    <name evidence="3" type="ORF">AVDCRST_MAG49-2952</name>
</gene>
<keyword evidence="1" id="KW-0808">Transferase</keyword>
<name>A0A6J4UQS9_9BACT</name>
<dbReference type="AlphaFoldDB" id="A0A6J4UQS9"/>
<reference evidence="3" key="1">
    <citation type="submission" date="2020-02" db="EMBL/GenBank/DDBJ databases">
        <authorList>
            <person name="Meier V. D."/>
        </authorList>
    </citation>
    <scope>NUCLEOTIDE SEQUENCE</scope>
    <source>
        <strain evidence="3">AVDCRST_MAG49</strain>
    </source>
</reference>
<dbReference type="InterPro" id="IPR029063">
    <property type="entry name" value="SAM-dependent_MTases_sf"/>
</dbReference>
<dbReference type="EC" id="1.8.1.9" evidence="3"/>
<proteinExistence type="predicted"/>
<organism evidence="3">
    <name type="scientific">uncultured Thermomicrobiales bacterium</name>
    <dbReference type="NCBI Taxonomy" id="1645740"/>
    <lineage>
        <taxon>Bacteria</taxon>
        <taxon>Pseudomonadati</taxon>
        <taxon>Thermomicrobiota</taxon>
        <taxon>Thermomicrobia</taxon>
        <taxon>Thermomicrobiales</taxon>
        <taxon>environmental samples</taxon>
    </lineage>
</organism>
<feature type="domain" description="Methyltransferase" evidence="2">
    <location>
        <begin position="39"/>
        <end position="134"/>
    </location>
</feature>
<dbReference type="InterPro" id="IPR041698">
    <property type="entry name" value="Methyltransf_25"/>
</dbReference>
<keyword evidence="3" id="KW-0560">Oxidoreductase</keyword>
<protein>
    <submittedName>
        <fullName evidence="3">Thioredoxin reductase</fullName>
        <ecNumber evidence="3">1.8.1.9</ecNumber>
    </submittedName>
</protein>
<dbReference type="CDD" id="cd02440">
    <property type="entry name" value="AdoMet_MTases"/>
    <property type="match status" value="1"/>
</dbReference>
<dbReference type="Gene3D" id="3.40.50.150">
    <property type="entry name" value="Vaccinia Virus protein VP39"/>
    <property type="match status" value="1"/>
</dbReference>
<sequence length="207" mass="22215">MLDEQSWDERYRSRAAVWSGAPNPQLVAEAADLMPGTALDAGSGEGADALWLAARGWRVSAVDFSVTALARGAAQAEVLGDEVAGRIAWVHADLTAWEPPEGDFDLVSAQFMHLPAAPRRALFARLATAVAPGGTLLIVGHHPSDLETTVPRPPLPDLFYSAEEVAGSLDPEEWDILVAEARPRNASDPEGRTVTIHDTVLRAQRRP</sequence>
<dbReference type="Pfam" id="PF13649">
    <property type="entry name" value="Methyltransf_25"/>
    <property type="match status" value="1"/>
</dbReference>
<accession>A0A6J4UQS9</accession>
<dbReference type="EMBL" id="CADCWG010000146">
    <property type="protein sequence ID" value="CAA9556249.1"/>
    <property type="molecule type" value="Genomic_DNA"/>
</dbReference>
<evidence type="ECO:0000259" key="2">
    <source>
        <dbReference type="Pfam" id="PF13649"/>
    </source>
</evidence>
<evidence type="ECO:0000313" key="3">
    <source>
        <dbReference type="EMBL" id="CAA9556249.1"/>
    </source>
</evidence>